<dbReference type="PANTHER" id="PTHR12588:SF12">
    <property type="entry name" value="INOSITOL OXYGENASE 1"/>
    <property type="match status" value="1"/>
</dbReference>
<dbReference type="ExpressionAtlas" id="A5AE96">
    <property type="expression patterns" value="baseline and differential"/>
</dbReference>
<keyword evidence="7 10" id="KW-0479">Metal-binding</keyword>
<dbReference type="GO" id="GO:0005737">
    <property type="term" value="C:cytoplasm"/>
    <property type="evidence" value="ECO:0007669"/>
    <property type="project" value="UniProtKB-SubCell"/>
</dbReference>
<evidence type="ECO:0000256" key="9">
    <source>
        <dbReference type="ARBA" id="ARBA00023004"/>
    </source>
</evidence>
<evidence type="ECO:0000256" key="5">
    <source>
        <dbReference type="ARBA" id="ARBA00022490"/>
    </source>
</evidence>
<dbReference type="EMBL" id="AM424402">
    <property type="protein sequence ID" value="CAN68924.1"/>
    <property type="molecule type" value="Genomic_DNA"/>
</dbReference>
<evidence type="ECO:0000256" key="6">
    <source>
        <dbReference type="ARBA" id="ARBA00022644"/>
    </source>
</evidence>
<comment type="cofactor">
    <cofactor evidence="10 11">
        <name>Fe cation</name>
        <dbReference type="ChEBI" id="CHEBI:24875"/>
    </cofactor>
    <text evidence="10 11">Binds 2 iron ions per subunit.</text>
</comment>
<accession>A5AE96</accession>
<evidence type="ECO:0000256" key="11">
    <source>
        <dbReference type="RuleBase" id="RU367039"/>
    </source>
</evidence>
<evidence type="ECO:0000256" key="10">
    <source>
        <dbReference type="PIRSR" id="PIRSR607828-2"/>
    </source>
</evidence>
<feature type="transmembrane region" description="Helical" evidence="12">
    <location>
        <begin position="6"/>
        <end position="27"/>
    </location>
</feature>
<evidence type="ECO:0000313" key="13">
    <source>
        <dbReference type="EMBL" id="CAN68924.1"/>
    </source>
</evidence>
<evidence type="ECO:0000256" key="2">
    <source>
        <dbReference type="ARBA" id="ARBA00005167"/>
    </source>
</evidence>
<comment type="similarity">
    <text evidence="3 11">Belongs to the myo-inositol oxygenase family.</text>
</comment>
<reference evidence="13" key="1">
    <citation type="journal article" date="2007" name="PLoS ONE">
        <title>The first genome sequence of an elite grapevine cultivar (Pinot noir Vitis vinifera L.): coping with a highly heterozygous genome.</title>
        <authorList>
            <person name="Velasco R."/>
            <person name="Zharkikh A."/>
            <person name="Troggio M."/>
            <person name="Cartwright D.A."/>
            <person name="Cestaro A."/>
            <person name="Pruss D."/>
            <person name="Pindo M."/>
            <person name="FitzGerald L.M."/>
            <person name="Vezzulli S."/>
            <person name="Reid J."/>
            <person name="Malacarne G."/>
            <person name="Iliev D."/>
            <person name="Coppola G."/>
            <person name="Wardell B."/>
            <person name="Micheletti D."/>
            <person name="Macalma T."/>
            <person name="Facci M."/>
            <person name="Mitchell J.T."/>
            <person name="Perazzolli M."/>
            <person name="Eldredge G."/>
            <person name="Gatto P."/>
            <person name="Oyzerski R."/>
            <person name="Moretto M."/>
            <person name="Gutin N."/>
            <person name="Stefanini M."/>
            <person name="Chen Y."/>
            <person name="Segala C."/>
            <person name="Davenport C."/>
            <person name="Dematte L."/>
            <person name="Mraz A."/>
            <person name="Battilana J."/>
            <person name="Stormo K."/>
            <person name="Costa F."/>
            <person name="Tao Q."/>
            <person name="Si-Ammour A."/>
            <person name="Harkins T."/>
            <person name="Lackey A."/>
            <person name="Perbost C."/>
            <person name="Taillon B."/>
            <person name="Stella A."/>
            <person name="Solovyev V."/>
            <person name="Fawcett J.A."/>
            <person name="Sterck L."/>
            <person name="Vandepoele K."/>
            <person name="Grando S.M."/>
            <person name="Toppo S."/>
            <person name="Moser C."/>
            <person name="Lanchbury J."/>
            <person name="Bogden R."/>
            <person name="Skolnick M."/>
            <person name="Sgaramella V."/>
            <person name="Bhatnagar S.K."/>
            <person name="Fontana P."/>
            <person name="Gutin A."/>
            <person name="Van de Peer Y."/>
            <person name="Salamini F."/>
            <person name="Viola R."/>
        </authorList>
    </citation>
    <scope>NUCLEOTIDE SEQUENCE</scope>
</reference>
<protein>
    <recommendedName>
        <fullName evidence="4 11">Inositol oxygenase</fullName>
        <ecNumber evidence="4 11">1.13.99.1</ecNumber>
    </recommendedName>
    <alternativeName>
        <fullName evidence="11">Myo-inositol oxygenase</fullName>
    </alternativeName>
</protein>
<feature type="binding site" evidence="10">
    <location>
        <position position="190"/>
    </location>
    <ligand>
        <name>Fe cation</name>
        <dbReference type="ChEBI" id="CHEBI:24875"/>
        <label>1</label>
    </ligand>
</feature>
<evidence type="ECO:0000256" key="8">
    <source>
        <dbReference type="ARBA" id="ARBA00023002"/>
    </source>
</evidence>
<dbReference type="PANTHER" id="PTHR12588">
    <property type="entry name" value="MYOINOSITOL OXYGENASE"/>
    <property type="match status" value="1"/>
</dbReference>
<feature type="transmembrane region" description="Helical" evidence="12">
    <location>
        <begin position="34"/>
        <end position="56"/>
    </location>
</feature>
<evidence type="ECO:0000256" key="1">
    <source>
        <dbReference type="ARBA" id="ARBA00004496"/>
    </source>
</evidence>
<dbReference type="GO" id="GO:0019310">
    <property type="term" value="P:inositol catabolic process"/>
    <property type="evidence" value="ECO:0007669"/>
    <property type="project" value="UniProtKB-UniRule"/>
</dbReference>
<dbReference type="GO" id="GO:0019853">
    <property type="term" value="P:L-ascorbic acid biosynthetic process"/>
    <property type="evidence" value="ECO:0007669"/>
    <property type="project" value="UniProtKB-KW"/>
</dbReference>
<keyword evidence="12" id="KW-1133">Transmembrane helix</keyword>
<keyword evidence="5 11" id="KW-0963">Cytoplasm</keyword>
<comment type="catalytic activity">
    <reaction evidence="11">
        <text>myo-inositol + O2 = D-glucuronate + H2O + H(+)</text>
        <dbReference type="Rhea" id="RHEA:23696"/>
        <dbReference type="ChEBI" id="CHEBI:15377"/>
        <dbReference type="ChEBI" id="CHEBI:15378"/>
        <dbReference type="ChEBI" id="CHEBI:15379"/>
        <dbReference type="ChEBI" id="CHEBI:17268"/>
        <dbReference type="ChEBI" id="CHEBI:58720"/>
        <dbReference type="EC" id="1.13.99.1"/>
    </reaction>
</comment>
<dbReference type="InterPro" id="IPR007828">
    <property type="entry name" value="Inositol_oxygenase"/>
</dbReference>
<keyword evidence="12" id="KW-0472">Membrane</keyword>
<evidence type="ECO:0000256" key="7">
    <source>
        <dbReference type="ARBA" id="ARBA00022723"/>
    </source>
</evidence>
<proteinExistence type="inferred from homology"/>
<comment type="subcellular location">
    <subcellularLocation>
        <location evidence="1 11">Cytoplasm</location>
    </subcellularLocation>
</comment>
<comment type="pathway">
    <text evidence="2 11">Polyol metabolism; myo-inositol degradation into D-glucuronate; D-glucuronate from myo-inositol: step 1/1.</text>
</comment>
<dbReference type="SUPFAM" id="SSF109604">
    <property type="entry name" value="HD-domain/PDEase-like"/>
    <property type="match status" value="1"/>
</dbReference>
<keyword evidence="9 10" id="KW-0408">Iron</keyword>
<dbReference type="GO" id="GO:0005506">
    <property type="term" value="F:iron ion binding"/>
    <property type="evidence" value="ECO:0007669"/>
    <property type="project" value="InterPro"/>
</dbReference>
<evidence type="ECO:0000256" key="12">
    <source>
        <dbReference type="SAM" id="Phobius"/>
    </source>
</evidence>
<keyword evidence="6" id="KW-0060">Ascorbate biosynthesis</keyword>
<dbReference type="GO" id="GO:0050113">
    <property type="term" value="F:inositol oxygenase activity"/>
    <property type="evidence" value="ECO:0007669"/>
    <property type="project" value="UniProtKB-UniRule"/>
</dbReference>
<gene>
    <name evidence="13" type="ORF">VITISV_044245</name>
</gene>
<evidence type="ECO:0000256" key="4">
    <source>
        <dbReference type="ARBA" id="ARBA00011919"/>
    </source>
</evidence>
<dbReference type="AlphaFoldDB" id="A5AE96"/>
<name>A5AE96_VITVI</name>
<feature type="binding site" evidence="10">
    <location>
        <position position="164"/>
    </location>
    <ligand>
        <name>Fe cation</name>
        <dbReference type="ChEBI" id="CHEBI:24875"/>
        <label>1</label>
    </ligand>
</feature>
<evidence type="ECO:0000256" key="3">
    <source>
        <dbReference type="ARBA" id="ARBA00005286"/>
    </source>
</evidence>
<keyword evidence="8 11" id="KW-0560">Oxidoreductase</keyword>
<dbReference type="Pfam" id="PF05153">
    <property type="entry name" value="MIOX"/>
    <property type="match status" value="1"/>
</dbReference>
<keyword evidence="12" id="KW-0812">Transmembrane</keyword>
<dbReference type="UniPathway" id="UPA00111">
    <property type="reaction ID" value="UER00527"/>
</dbReference>
<sequence length="312" mass="35111">MAATNSPRSILLTIFIFAMVLSPMSFFKKTKDPYALLVFAAHLHLQAVAAHAVLLLQNQCHPETPALSPNRIFMNKTEAEGYGNLGKVLFPSFGGLLQWAVVGDTFPGGCAFDESIVHHKTYGFYDALQYLKENPDDHNPAYNTKYGVYSEGCGLENVMMSWGHDDYMYLVAKEKKTTLPAAGLSVIIYHSLLCKYDLYSKSKVRIDVEKQPTLQGLFCSPFSSLPWFYLQWYHHVMQLDSPNESFFKEDPSALLVFAAHLYFQAVAADAVFLLQNNQCHPETAALSPNHIFMNKLKPKDMPVSCLLHIPLF</sequence>
<dbReference type="EC" id="1.13.99.1" evidence="4 11"/>
<organism evidence="13">
    <name type="scientific">Vitis vinifera</name>
    <name type="common">Grape</name>
    <dbReference type="NCBI Taxonomy" id="29760"/>
    <lineage>
        <taxon>Eukaryota</taxon>
        <taxon>Viridiplantae</taxon>
        <taxon>Streptophyta</taxon>
        <taxon>Embryophyta</taxon>
        <taxon>Tracheophyta</taxon>
        <taxon>Spermatophyta</taxon>
        <taxon>Magnoliopsida</taxon>
        <taxon>eudicotyledons</taxon>
        <taxon>Gunneridae</taxon>
        <taxon>Pentapetalae</taxon>
        <taxon>rosids</taxon>
        <taxon>Vitales</taxon>
        <taxon>Vitaceae</taxon>
        <taxon>Viteae</taxon>
        <taxon>Vitis</taxon>
    </lineage>
</organism>